<keyword evidence="4 6" id="KW-1133">Transmembrane helix</keyword>
<evidence type="ECO:0000256" key="3">
    <source>
        <dbReference type="ARBA" id="ARBA00022692"/>
    </source>
</evidence>
<keyword evidence="2" id="KW-1003">Cell membrane</keyword>
<evidence type="ECO:0000259" key="7">
    <source>
        <dbReference type="Pfam" id="PF02656"/>
    </source>
</evidence>
<comment type="subcellular location">
    <subcellularLocation>
        <location evidence="1">Cell membrane</location>
        <topology evidence="1">Multi-pass membrane protein</topology>
    </subcellularLocation>
</comment>
<evidence type="ECO:0000313" key="8">
    <source>
        <dbReference type="EMBL" id="NMP23770.1"/>
    </source>
</evidence>
<gene>
    <name evidence="8" type="ORF">HIJ39_15625</name>
</gene>
<protein>
    <submittedName>
        <fullName evidence="8">DUF202 domain-containing protein</fullName>
    </submittedName>
</protein>
<sequence length="119" mass="13311">MADKPDPRTILANERTFLSWLRTGVSLMAFGFVVSKFDLFIRLHIVHLTHAAPFNETFLGLLWVGAGIFVIAIAALHFHVTRRHIFEGRILPKSILPTLLAVILGILGLAVFFYLLTVS</sequence>
<evidence type="ECO:0000256" key="4">
    <source>
        <dbReference type="ARBA" id="ARBA00022989"/>
    </source>
</evidence>
<dbReference type="GO" id="GO:0005886">
    <property type="term" value="C:plasma membrane"/>
    <property type="evidence" value="ECO:0007669"/>
    <property type="project" value="UniProtKB-SubCell"/>
</dbReference>
<reference evidence="8 9" key="1">
    <citation type="submission" date="2020-04" db="EMBL/GenBank/DDBJ databases">
        <authorList>
            <person name="Zhang R."/>
            <person name="Schippers A."/>
        </authorList>
    </citation>
    <scope>NUCLEOTIDE SEQUENCE [LARGE SCALE GENOMIC DNA]</scope>
    <source>
        <strain evidence="8 9">DSM 109850</strain>
    </source>
</reference>
<organism evidence="8 9">
    <name type="scientific">Sulfobacillus harzensis</name>
    <dbReference type="NCBI Taxonomy" id="2729629"/>
    <lineage>
        <taxon>Bacteria</taxon>
        <taxon>Bacillati</taxon>
        <taxon>Bacillota</taxon>
        <taxon>Clostridia</taxon>
        <taxon>Eubacteriales</taxon>
        <taxon>Clostridiales Family XVII. Incertae Sedis</taxon>
        <taxon>Sulfobacillus</taxon>
    </lineage>
</organism>
<dbReference type="Proteomes" id="UP000533476">
    <property type="component" value="Unassembled WGS sequence"/>
</dbReference>
<dbReference type="Pfam" id="PF02656">
    <property type="entry name" value="DUF202"/>
    <property type="match status" value="1"/>
</dbReference>
<feature type="transmembrane region" description="Helical" evidence="6">
    <location>
        <begin position="99"/>
        <end position="116"/>
    </location>
</feature>
<dbReference type="InterPro" id="IPR052053">
    <property type="entry name" value="IM_YidH-like"/>
</dbReference>
<dbReference type="EMBL" id="JABBVZ010000065">
    <property type="protein sequence ID" value="NMP23770.1"/>
    <property type="molecule type" value="Genomic_DNA"/>
</dbReference>
<evidence type="ECO:0000256" key="1">
    <source>
        <dbReference type="ARBA" id="ARBA00004651"/>
    </source>
</evidence>
<dbReference type="PANTHER" id="PTHR34187">
    <property type="entry name" value="FGR18P"/>
    <property type="match status" value="1"/>
</dbReference>
<feature type="domain" description="DUF202" evidence="7">
    <location>
        <begin position="8"/>
        <end position="83"/>
    </location>
</feature>
<name>A0A7Y0L5U8_9FIRM</name>
<feature type="transmembrane region" description="Helical" evidence="6">
    <location>
        <begin position="20"/>
        <end position="37"/>
    </location>
</feature>
<keyword evidence="5 6" id="KW-0472">Membrane</keyword>
<keyword evidence="3 6" id="KW-0812">Transmembrane</keyword>
<comment type="caution">
    <text evidence="8">The sequence shown here is derived from an EMBL/GenBank/DDBJ whole genome shotgun (WGS) entry which is preliminary data.</text>
</comment>
<feature type="transmembrane region" description="Helical" evidence="6">
    <location>
        <begin position="57"/>
        <end position="78"/>
    </location>
</feature>
<keyword evidence="9" id="KW-1185">Reference proteome</keyword>
<evidence type="ECO:0000256" key="6">
    <source>
        <dbReference type="SAM" id="Phobius"/>
    </source>
</evidence>
<proteinExistence type="predicted"/>
<dbReference type="InterPro" id="IPR003807">
    <property type="entry name" value="DUF202"/>
</dbReference>
<dbReference type="AlphaFoldDB" id="A0A7Y0L5U8"/>
<evidence type="ECO:0000313" key="9">
    <source>
        <dbReference type="Proteomes" id="UP000533476"/>
    </source>
</evidence>
<dbReference type="PANTHER" id="PTHR34187:SF2">
    <property type="entry name" value="DUF202 DOMAIN-CONTAINING PROTEIN"/>
    <property type="match status" value="1"/>
</dbReference>
<evidence type="ECO:0000256" key="2">
    <source>
        <dbReference type="ARBA" id="ARBA00022475"/>
    </source>
</evidence>
<accession>A0A7Y0L5U8</accession>
<dbReference type="RefSeq" id="WP_169101321.1">
    <property type="nucleotide sequence ID" value="NZ_JABBVZ010000065.1"/>
</dbReference>
<evidence type="ECO:0000256" key="5">
    <source>
        <dbReference type="ARBA" id="ARBA00023136"/>
    </source>
</evidence>